<evidence type="ECO:0000259" key="7">
    <source>
        <dbReference type="SMART" id="SM00563"/>
    </source>
</evidence>
<dbReference type="InterPro" id="IPR000868">
    <property type="entry name" value="Isochorismatase-like_dom"/>
</dbReference>
<evidence type="ECO:0000256" key="1">
    <source>
        <dbReference type="ARBA" id="ARBA00006336"/>
    </source>
</evidence>
<protein>
    <recommendedName>
        <fullName evidence="7">Phospholipid/glycerol acyltransferase domain-containing protein</fullName>
    </recommendedName>
</protein>
<keyword evidence="9" id="KW-1185">Reference proteome</keyword>
<proteinExistence type="inferred from homology"/>
<dbReference type="InterPro" id="IPR002123">
    <property type="entry name" value="Plipid/glycerol_acylTrfase"/>
</dbReference>
<reference evidence="8 9" key="1">
    <citation type="submission" date="2020-07" db="EMBL/GenBank/DDBJ databases">
        <title>Metarhizium humberi genome.</title>
        <authorList>
            <person name="Lysoe E."/>
        </authorList>
    </citation>
    <scope>NUCLEOTIDE SEQUENCE [LARGE SCALE GENOMIC DNA]</scope>
    <source>
        <strain evidence="8 9">ESALQ1638</strain>
    </source>
</reference>
<comment type="caution">
    <text evidence="8">The sequence shown here is derived from an EMBL/GenBank/DDBJ whole genome shotgun (WGS) entry which is preliminary data.</text>
</comment>
<sequence>MPEFAENDSPESNAPTPEIAAGLKNDEKQPANSSRFVHPSGKSGHGLGMQILRGIAFTVYFTFCCFAIVITQTIGAPLYFINREWFYAYMAMTKQSFALTITVMTHIWGPALVRISGDESVAGQILATPGGGVEFKFPERMVMIANHQELTPVAAQIYTDWLYLWWVGYANRPGMHGHIYIILKESLKYIPFIGTGMMFYGFIYMSRKMATDQPRLAYRLNKLKQKKIDPSERAYFDPMWLLLFPEGTNLSRNGRKKSSQWAEKNGLKDPDHVMLPRSTGIFFCLNELKNTVDYVYDCTVAYEGIPRGKYGEEIFGLASTYFQGRPPKSVNLYWRRFRLADIPLNDQKEFDIWLRDQWYKKDALMEEYLKKGRFPALTGGKTEYVETEVKTRHPWEILQIFTVVGTAGLLWHNVRKFLSTIAAKVGVMTRKSNLTILRDLRQKISLVFAAMKSLDKTLFESIIRANEAREEPYPDVQASLVVRLGCGVWLRPSESTLIRRPTSGLLVSSEEAAKQSGDLAISSPAATMLPASASPTALLLIDIQQGMRHATHWGPERSTPEFESNVESVLHAARAYNQRRPDKPVLIIHAHNHSARLASPLHPAYVFPDGAIGVAPMAVAAPVAPEPVLVKDVNSAFIGTDLEARLRAFKTAQLVVLGLSTDECVSSTVRMAANLKLLERDAAGSPAESRIVLLSDATAAWAKGGFCARTIHEVHLASLNGEFARVETTEDAIEAVLR</sequence>
<dbReference type="AlphaFoldDB" id="A0A9P8MEC1"/>
<dbReference type="EMBL" id="JACEFI010000004">
    <property type="protein sequence ID" value="KAH0598745.1"/>
    <property type="molecule type" value="Genomic_DNA"/>
</dbReference>
<evidence type="ECO:0000313" key="8">
    <source>
        <dbReference type="EMBL" id="KAH0598745.1"/>
    </source>
</evidence>
<dbReference type="CDD" id="cd07990">
    <property type="entry name" value="LPLAT_LCLAT1-like"/>
    <property type="match status" value="1"/>
</dbReference>
<comment type="similarity">
    <text evidence="2">Belongs to the 1-acyl-sn-glycerol-3-phosphate acyltransferase family.</text>
</comment>
<feature type="domain" description="Phospholipid/glycerol acyltransferase" evidence="7">
    <location>
        <begin position="141"/>
        <end position="282"/>
    </location>
</feature>
<dbReference type="SUPFAM" id="SSF69593">
    <property type="entry name" value="Glycerol-3-phosphate (1)-acyltransferase"/>
    <property type="match status" value="1"/>
</dbReference>
<dbReference type="SUPFAM" id="SSF52499">
    <property type="entry name" value="Isochorismatase-like hydrolases"/>
    <property type="match status" value="1"/>
</dbReference>
<dbReference type="Pfam" id="PF16076">
    <property type="entry name" value="Acyltransf_C"/>
    <property type="match status" value="1"/>
</dbReference>
<evidence type="ECO:0000256" key="4">
    <source>
        <dbReference type="ARBA" id="ARBA00023315"/>
    </source>
</evidence>
<keyword evidence="6" id="KW-0472">Membrane</keyword>
<dbReference type="Pfam" id="PF00857">
    <property type="entry name" value="Isochorismatase"/>
    <property type="match status" value="1"/>
</dbReference>
<dbReference type="PANTHER" id="PTHR10983">
    <property type="entry name" value="1-ACYLGLYCEROL-3-PHOSPHATE ACYLTRANSFERASE-RELATED"/>
    <property type="match status" value="1"/>
</dbReference>
<organism evidence="8 9">
    <name type="scientific">Metarhizium humberi</name>
    <dbReference type="NCBI Taxonomy" id="2596975"/>
    <lineage>
        <taxon>Eukaryota</taxon>
        <taxon>Fungi</taxon>
        <taxon>Dikarya</taxon>
        <taxon>Ascomycota</taxon>
        <taxon>Pezizomycotina</taxon>
        <taxon>Sordariomycetes</taxon>
        <taxon>Hypocreomycetidae</taxon>
        <taxon>Hypocreales</taxon>
        <taxon>Clavicipitaceae</taxon>
        <taxon>Metarhizium</taxon>
    </lineage>
</organism>
<evidence type="ECO:0000256" key="5">
    <source>
        <dbReference type="SAM" id="MobiDB-lite"/>
    </source>
</evidence>
<dbReference type="Gene3D" id="3.40.50.850">
    <property type="entry name" value="Isochorismatase-like"/>
    <property type="match status" value="1"/>
</dbReference>
<dbReference type="InterPro" id="IPR032098">
    <property type="entry name" value="Acyltransf_C"/>
</dbReference>
<keyword evidence="6" id="KW-0812">Transmembrane</keyword>
<comment type="similarity">
    <text evidence="1">Belongs to the isochorismatase family.</text>
</comment>
<evidence type="ECO:0000256" key="6">
    <source>
        <dbReference type="SAM" id="Phobius"/>
    </source>
</evidence>
<keyword evidence="6" id="KW-1133">Transmembrane helix</keyword>
<dbReference type="Pfam" id="PF01553">
    <property type="entry name" value="Acyltransferase"/>
    <property type="match status" value="1"/>
</dbReference>
<keyword evidence="3" id="KW-0808">Transferase</keyword>
<keyword evidence="4" id="KW-0012">Acyltransferase</keyword>
<accession>A0A9P8MEC1</accession>
<feature type="transmembrane region" description="Helical" evidence="6">
    <location>
        <begin position="57"/>
        <end position="80"/>
    </location>
</feature>
<evidence type="ECO:0000256" key="2">
    <source>
        <dbReference type="ARBA" id="ARBA00008655"/>
    </source>
</evidence>
<feature type="transmembrane region" description="Helical" evidence="6">
    <location>
        <begin position="189"/>
        <end position="206"/>
    </location>
</feature>
<evidence type="ECO:0000256" key="3">
    <source>
        <dbReference type="ARBA" id="ARBA00022679"/>
    </source>
</evidence>
<dbReference type="SMART" id="SM00563">
    <property type="entry name" value="PlsC"/>
    <property type="match status" value="1"/>
</dbReference>
<gene>
    <name evidence="8" type="ORF">MHUMG1_02856</name>
</gene>
<dbReference type="PANTHER" id="PTHR10983:SF16">
    <property type="entry name" value="LYSOCARDIOLIPIN ACYLTRANSFERASE 1"/>
    <property type="match status" value="1"/>
</dbReference>
<dbReference type="GO" id="GO:0016746">
    <property type="term" value="F:acyltransferase activity"/>
    <property type="evidence" value="ECO:0007669"/>
    <property type="project" value="UniProtKB-KW"/>
</dbReference>
<dbReference type="GO" id="GO:0036149">
    <property type="term" value="P:phosphatidylinositol acyl-chain remodeling"/>
    <property type="evidence" value="ECO:0007669"/>
    <property type="project" value="TreeGrafter"/>
</dbReference>
<feature type="region of interest" description="Disordered" evidence="5">
    <location>
        <begin position="1"/>
        <end position="40"/>
    </location>
</feature>
<evidence type="ECO:0000313" key="9">
    <source>
        <dbReference type="Proteomes" id="UP000764110"/>
    </source>
</evidence>
<dbReference type="InterPro" id="IPR036380">
    <property type="entry name" value="Isochorismatase-like_sf"/>
</dbReference>
<dbReference type="Proteomes" id="UP000764110">
    <property type="component" value="Unassembled WGS sequence"/>
</dbReference>
<dbReference type="GO" id="GO:0005783">
    <property type="term" value="C:endoplasmic reticulum"/>
    <property type="evidence" value="ECO:0007669"/>
    <property type="project" value="TreeGrafter"/>
</dbReference>
<name>A0A9P8MEC1_9HYPO</name>